<accession>A0ABQ9M0U7</accession>
<organism evidence="3 4">
    <name type="scientific">Hevea brasiliensis</name>
    <name type="common">Para rubber tree</name>
    <name type="synonym">Siphonia brasiliensis</name>
    <dbReference type="NCBI Taxonomy" id="3981"/>
    <lineage>
        <taxon>Eukaryota</taxon>
        <taxon>Viridiplantae</taxon>
        <taxon>Streptophyta</taxon>
        <taxon>Embryophyta</taxon>
        <taxon>Tracheophyta</taxon>
        <taxon>Spermatophyta</taxon>
        <taxon>Magnoliopsida</taxon>
        <taxon>eudicotyledons</taxon>
        <taxon>Gunneridae</taxon>
        <taxon>Pentapetalae</taxon>
        <taxon>rosids</taxon>
        <taxon>fabids</taxon>
        <taxon>Malpighiales</taxon>
        <taxon>Euphorbiaceae</taxon>
        <taxon>Crotonoideae</taxon>
        <taxon>Micrandreae</taxon>
        <taxon>Hevea</taxon>
    </lineage>
</organism>
<keyword evidence="4" id="KW-1185">Reference proteome</keyword>
<feature type="domain" description="Retrotransposon gag" evidence="2">
    <location>
        <begin position="153"/>
        <end position="243"/>
    </location>
</feature>
<evidence type="ECO:0000256" key="1">
    <source>
        <dbReference type="SAM" id="MobiDB-lite"/>
    </source>
</evidence>
<dbReference type="Gene3D" id="2.40.70.10">
    <property type="entry name" value="Acid Proteases"/>
    <property type="match status" value="1"/>
</dbReference>
<name>A0ABQ9M0U7_HEVBR</name>
<gene>
    <name evidence="3" type="ORF">P3X46_016985</name>
</gene>
<feature type="region of interest" description="Disordered" evidence="1">
    <location>
        <begin position="465"/>
        <end position="486"/>
    </location>
</feature>
<evidence type="ECO:0000259" key="2">
    <source>
        <dbReference type="Pfam" id="PF03732"/>
    </source>
</evidence>
<feature type="compositionally biased region" description="Basic and acidic residues" evidence="1">
    <location>
        <begin position="34"/>
        <end position="48"/>
    </location>
</feature>
<dbReference type="InterPro" id="IPR021109">
    <property type="entry name" value="Peptidase_aspartic_dom_sf"/>
</dbReference>
<evidence type="ECO:0000313" key="4">
    <source>
        <dbReference type="Proteomes" id="UP001174677"/>
    </source>
</evidence>
<reference evidence="3" key="1">
    <citation type="journal article" date="2023" name="Plant Biotechnol. J.">
        <title>Chromosome-level wild Hevea brasiliensis genome provides new tools for genomic-assisted breeding and valuable loci to elevate rubber yield.</title>
        <authorList>
            <person name="Cheng H."/>
            <person name="Song X."/>
            <person name="Hu Y."/>
            <person name="Wu T."/>
            <person name="Yang Q."/>
            <person name="An Z."/>
            <person name="Feng S."/>
            <person name="Deng Z."/>
            <person name="Wu W."/>
            <person name="Zeng X."/>
            <person name="Tu M."/>
            <person name="Wang X."/>
            <person name="Huang H."/>
        </authorList>
    </citation>
    <scope>NUCLEOTIDE SEQUENCE</scope>
    <source>
        <strain evidence="3">MT/VB/25A 57/8</strain>
    </source>
</reference>
<dbReference type="Proteomes" id="UP001174677">
    <property type="component" value="Chromosome 9"/>
</dbReference>
<proteinExistence type="predicted"/>
<dbReference type="PANTHER" id="PTHR32108">
    <property type="entry name" value="DNA-DIRECTED RNA POLYMERASE SUBUNIT ALPHA"/>
    <property type="match status" value="1"/>
</dbReference>
<comment type="caution">
    <text evidence="3">The sequence shown here is derived from an EMBL/GenBank/DDBJ whole genome shotgun (WGS) entry which is preliminary data.</text>
</comment>
<dbReference type="EMBL" id="JARPOI010000009">
    <property type="protein sequence ID" value="KAJ9173894.1"/>
    <property type="molecule type" value="Genomic_DNA"/>
</dbReference>
<dbReference type="CDD" id="cd00303">
    <property type="entry name" value="retropepsin_like"/>
    <property type="match status" value="1"/>
</dbReference>
<feature type="region of interest" description="Disordered" evidence="1">
    <location>
        <begin position="28"/>
        <end position="48"/>
    </location>
</feature>
<evidence type="ECO:0000313" key="3">
    <source>
        <dbReference type="EMBL" id="KAJ9173894.1"/>
    </source>
</evidence>
<protein>
    <recommendedName>
        <fullName evidence="2">Retrotransposon gag domain-containing protein</fullName>
    </recommendedName>
</protein>
<dbReference type="PANTHER" id="PTHR32108:SF9">
    <property type="entry name" value="REVERSE TRANSCRIPTASE RNASE H-LIKE DOMAIN-CONTAINING PROTEIN"/>
    <property type="match status" value="1"/>
</dbReference>
<dbReference type="InterPro" id="IPR005162">
    <property type="entry name" value="Retrotrans_gag_dom"/>
</dbReference>
<sequence>MLEEALNAKMAELEGKIMANFEKKLEMGGPSDVQVKRPEEETSKKKAFDNVWDEEDYLQDKAKKKEKGTSEDIRVVTEMMEKLQASVKKQAEFTGMGLLDADDFDIHLDGNLPEKFKMPDLAKFDGTGDPKTHLRSYLIVMKTTGLTKNQVTQFFSMSLEGVASSWYHGLEATVRKDWEELVRRFVQQYSYNIALDVTLRDLETTRQKPNETFSEYLLRWRKKAMKMTNRPTEKDQVRLVVKSLQPSYYEKLCYYPLATFEQLYDAGVLVEDVLNNERKSYQPKRGGYQSAGNITRENKVIEVQTVSRTPRKFSQFNQPLSKVFERLKARGLLQPLAPRPPPNQLPPNYNANLYCQFHQTHGHDTDRCFRLKHEVQDLIDAKKIADPENRPNTRTNPMPNHNVPPPPGLYMISTTSIDPDQILNLIQPIQKLDEPRSVMTIDIWDSSSDEEGLLDVWVDSDGEEKSRVSHMTKSGRYYPDPPMEKDNVRGKAKVLAEEDTDEEDDQFLRQLKRTQASVTVWELLLASEKHRTALTKALSVLKVSTEITPEEIAKVVLIEDGGHITFSDHDLPAEGRNHSRALFVTAEVGGWKVPCVMIDDGSAINVCPLKILPKLGISMSELTGSDLVIRAYDDSKRNVIGVFKTMVKVGPIETEVEFTVLDIPMTFSLLLGRIWFHPLGGVPSTLHQKIKILHQDGVITVNAERDGEVAMLQVDGSVPLLSSFQVAGIYGDWMDLRVATMMKEMKFFLGMGLGKRANGLVTFPEIKGQITRYGLGYQPTEDEEGLKPTKFIREGAIAWTDDQELPHVEELE</sequence>
<dbReference type="Pfam" id="PF03732">
    <property type="entry name" value="Retrotrans_gag"/>
    <property type="match status" value="1"/>
</dbReference>